<accession>A0ABR4GCC9</accession>
<feature type="transmembrane region" description="Helical" evidence="2">
    <location>
        <begin position="140"/>
        <end position="159"/>
    </location>
</feature>
<evidence type="ECO:0000313" key="3">
    <source>
        <dbReference type="EMBL" id="KAL2796682.1"/>
    </source>
</evidence>
<proteinExistence type="predicted"/>
<keyword evidence="2" id="KW-1133">Transmembrane helix</keyword>
<organism evidence="3 4">
    <name type="scientific">Aspergillus keveii</name>
    <dbReference type="NCBI Taxonomy" id="714993"/>
    <lineage>
        <taxon>Eukaryota</taxon>
        <taxon>Fungi</taxon>
        <taxon>Dikarya</taxon>
        <taxon>Ascomycota</taxon>
        <taxon>Pezizomycotina</taxon>
        <taxon>Eurotiomycetes</taxon>
        <taxon>Eurotiomycetidae</taxon>
        <taxon>Eurotiales</taxon>
        <taxon>Aspergillaceae</taxon>
        <taxon>Aspergillus</taxon>
        <taxon>Aspergillus subgen. Nidulantes</taxon>
    </lineage>
</organism>
<evidence type="ECO:0000256" key="1">
    <source>
        <dbReference type="SAM" id="MobiDB-lite"/>
    </source>
</evidence>
<dbReference type="Proteomes" id="UP001610563">
    <property type="component" value="Unassembled WGS sequence"/>
</dbReference>
<protein>
    <submittedName>
        <fullName evidence="3">Uncharacterized protein</fullName>
    </submittedName>
</protein>
<feature type="transmembrane region" description="Helical" evidence="2">
    <location>
        <begin position="100"/>
        <end position="128"/>
    </location>
</feature>
<name>A0ABR4GCC9_9EURO</name>
<feature type="transmembrane region" description="Helical" evidence="2">
    <location>
        <begin position="514"/>
        <end position="536"/>
    </location>
</feature>
<sequence length="614" mass="67005">MHSATDNNRPVEYDRVSDQDSDHDSESTRHGSDQDIESPPHTPKIEATPAQWGIAWQCPTMMIGFAVCGALLALGHHLYYNSLDNTVVTSTNQQTWAIRIGTGFAFLVKASLISAVGVAAVQEIWAVLRKKFMKLRGIDAMFAVLTSPLAFLAPDLWVYAKVLTVMAIVSWIIPLTAVITPATLSVHLLQTTNMTSTRVSTVNFADSSFWRPWVTDGLRGQILTPAPAILRQLTTTASSMEVPPISPPFPNSSYTLEFWGPSYDCRALSEVGETRVADAKGDDAGSVQEVWEKQIGNDPEKSWWYKGAWYWRNVIFIYAKGNNQRWLEEQQDGDGSTRLVCQLWNTSYVANLTYTNGIRTLTLLSTELIAPSNFSDGEGENATIADQRPEVNGGFYLTQLLFGGLLSYEIWDTDSHTLLSNPAANAVYKSISPMETALFGCAEFWNTTAYERIIGPGGPETAVNCRNGTLAAAIADLSRNFTYSLLSLNAANTVLPVTVSSAQNFYSYNAGNLFAAYMAALGATVACVVIGLLALYKNGVAQSTSFSSVSMTTRNPQLDRMAVGHCLGSEDSWSHDAGKVQLRFGELDGVRDYRHAAFGIKGSVTGLSKGAEYC</sequence>
<evidence type="ECO:0000256" key="2">
    <source>
        <dbReference type="SAM" id="Phobius"/>
    </source>
</evidence>
<feature type="transmembrane region" description="Helical" evidence="2">
    <location>
        <begin position="61"/>
        <end position="80"/>
    </location>
</feature>
<gene>
    <name evidence="3" type="ORF">BJX66DRAFT_128245</name>
</gene>
<dbReference type="PANTHER" id="PTHR35041:SF6">
    <property type="entry name" value="FORMYLMETHIONINE DEFORMYLASE-LIKE PROTEIN-RELATED"/>
    <property type="match status" value="1"/>
</dbReference>
<keyword evidence="4" id="KW-1185">Reference proteome</keyword>
<feature type="compositionally biased region" description="Basic and acidic residues" evidence="1">
    <location>
        <begin position="9"/>
        <end position="33"/>
    </location>
</feature>
<evidence type="ECO:0000313" key="4">
    <source>
        <dbReference type="Proteomes" id="UP001610563"/>
    </source>
</evidence>
<keyword evidence="2" id="KW-0812">Transmembrane</keyword>
<keyword evidence="2" id="KW-0472">Membrane</keyword>
<dbReference type="EMBL" id="JBFTWV010000024">
    <property type="protein sequence ID" value="KAL2796682.1"/>
    <property type="molecule type" value="Genomic_DNA"/>
</dbReference>
<reference evidence="3 4" key="1">
    <citation type="submission" date="2024-07" db="EMBL/GenBank/DDBJ databases">
        <title>Section-level genome sequencing and comparative genomics of Aspergillus sections Usti and Cavernicolus.</title>
        <authorList>
            <consortium name="Lawrence Berkeley National Laboratory"/>
            <person name="Nybo J.L."/>
            <person name="Vesth T.C."/>
            <person name="Theobald S."/>
            <person name="Frisvad J.C."/>
            <person name="Larsen T.O."/>
            <person name="Kjaerboelling I."/>
            <person name="Rothschild-Mancinelli K."/>
            <person name="Lyhne E.K."/>
            <person name="Kogle M.E."/>
            <person name="Barry K."/>
            <person name="Clum A."/>
            <person name="Na H."/>
            <person name="Ledsgaard L."/>
            <person name="Lin J."/>
            <person name="Lipzen A."/>
            <person name="Kuo A."/>
            <person name="Riley R."/>
            <person name="Mondo S."/>
            <person name="Labutti K."/>
            <person name="Haridas S."/>
            <person name="Pangalinan J."/>
            <person name="Salamov A.A."/>
            <person name="Simmons B.A."/>
            <person name="Magnuson J.K."/>
            <person name="Chen J."/>
            <person name="Drula E."/>
            <person name="Henrissat B."/>
            <person name="Wiebenga A."/>
            <person name="Lubbers R.J."/>
            <person name="Gomes A.C."/>
            <person name="Makela M.R."/>
            <person name="Stajich J."/>
            <person name="Grigoriev I.V."/>
            <person name="Mortensen U.H."/>
            <person name="De Vries R.P."/>
            <person name="Baker S.E."/>
            <person name="Andersen M.R."/>
        </authorList>
    </citation>
    <scope>NUCLEOTIDE SEQUENCE [LARGE SCALE GENOMIC DNA]</scope>
    <source>
        <strain evidence="3 4">CBS 209.92</strain>
    </source>
</reference>
<comment type="caution">
    <text evidence="3">The sequence shown here is derived from an EMBL/GenBank/DDBJ whole genome shotgun (WGS) entry which is preliminary data.</text>
</comment>
<feature type="region of interest" description="Disordered" evidence="1">
    <location>
        <begin position="1"/>
        <end position="44"/>
    </location>
</feature>
<dbReference type="PANTHER" id="PTHR35041">
    <property type="entry name" value="MEDIATOR OF RNA POLYMERASE II TRANSCRIPTION SUBUNIT 1"/>
    <property type="match status" value="1"/>
</dbReference>
<feature type="transmembrane region" description="Helical" evidence="2">
    <location>
        <begin position="165"/>
        <end position="189"/>
    </location>
</feature>